<dbReference type="Pfam" id="PF00497">
    <property type="entry name" value="SBP_bac_3"/>
    <property type="match status" value="1"/>
</dbReference>
<proteinExistence type="predicted"/>
<dbReference type="SMART" id="SM00062">
    <property type="entry name" value="PBPb"/>
    <property type="match status" value="1"/>
</dbReference>
<dbReference type="EMBL" id="JAYGJQ010000001">
    <property type="protein sequence ID" value="MEA9355615.1"/>
    <property type="molecule type" value="Genomic_DNA"/>
</dbReference>
<evidence type="ECO:0000259" key="3">
    <source>
        <dbReference type="SMART" id="SM00062"/>
    </source>
</evidence>
<evidence type="ECO:0000256" key="2">
    <source>
        <dbReference type="SAM" id="SignalP"/>
    </source>
</evidence>
<dbReference type="PANTHER" id="PTHR35936">
    <property type="entry name" value="MEMBRANE-BOUND LYTIC MUREIN TRANSGLYCOSYLASE F"/>
    <property type="match status" value="1"/>
</dbReference>
<dbReference type="Proteomes" id="UP001302274">
    <property type="component" value="Unassembled WGS sequence"/>
</dbReference>
<reference evidence="4 5" key="1">
    <citation type="submission" date="2023-11" db="EMBL/GenBank/DDBJ databases">
        <title>A Novel Polar Bacteriovorax (B. antarcticus) Isolated from the Biocrust in Antarctica.</title>
        <authorList>
            <person name="Mun W."/>
            <person name="Choi S.Y."/>
            <person name="Mitchell R.J."/>
        </authorList>
    </citation>
    <scope>NUCLEOTIDE SEQUENCE [LARGE SCALE GENOMIC DNA]</scope>
    <source>
        <strain evidence="4 5">PP10</strain>
    </source>
</reference>
<organism evidence="4 5">
    <name type="scientific">Bacteriovorax antarcticus</name>
    <dbReference type="NCBI Taxonomy" id="3088717"/>
    <lineage>
        <taxon>Bacteria</taxon>
        <taxon>Pseudomonadati</taxon>
        <taxon>Bdellovibrionota</taxon>
        <taxon>Bacteriovoracia</taxon>
        <taxon>Bacteriovoracales</taxon>
        <taxon>Bacteriovoracaceae</taxon>
        <taxon>Bacteriovorax</taxon>
    </lineage>
</organism>
<feature type="domain" description="Solute-binding protein family 3/N-terminal" evidence="3">
    <location>
        <begin position="24"/>
        <end position="262"/>
    </location>
</feature>
<accession>A0ABU5VRE0</accession>
<dbReference type="SUPFAM" id="SSF53850">
    <property type="entry name" value="Periplasmic binding protein-like II"/>
    <property type="match status" value="1"/>
</dbReference>
<sequence length="263" mass="30389">MGIKKYFFSLLVLIPLLGQAAVTEVTIYSDDSYSPYSYSDKNGKAVGIYTQIIKEAFKLMPEYKLKIIPLPWKRAMISLEKKEVIAVYPPYYRPSERPFIGEYSEPLLTENIIVVARKDRENYKLKSWPKDWLDKKIGIFLGTIDIAGPEFTKAYHDKKVSIVETKGNEENLFKLGSGEIDAYVNDRIAIFHTLKNLKRKNMWPKNFSEIEEVAIVSAEQGYLAFANPDPKFPYQKDLILKFNKAIEKMKKENRIKAIVDQSL</sequence>
<evidence type="ECO:0000313" key="4">
    <source>
        <dbReference type="EMBL" id="MEA9355615.1"/>
    </source>
</evidence>
<dbReference type="PANTHER" id="PTHR35936:SF25">
    <property type="entry name" value="ABC TRANSPORTER SUBSTRATE-BINDING PROTEIN"/>
    <property type="match status" value="1"/>
</dbReference>
<feature type="signal peptide" evidence="2">
    <location>
        <begin position="1"/>
        <end position="20"/>
    </location>
</feature>
<dbReference type="InterPro" id="IPR001638">
    <property type="entry name" value="Solute-binding_3/MltF_N"/>
</dbReference>
<dbReference type="RefSeq" id="WP_323575230.1">
    <property type="nucleotide sequence ID" value="NZ_JAYGJQ010000001.1"/>
</dbReference>
<keyword evidence="5" id="KW-1185">Reference proteome</keyword>
<comment type="caution">
    <text evidence="4">The sequence shown here is derived from an EMBL/GenBank/DDBJ whole genome shotgun (WGS) entry which is preliminary data.</text>
</comment>
<name>A0ABU5VRE0_9BACT</name>
<evidence type="ECO:0000256" key="1">
    <source>
        <dbReference type="ARBA" id="ARBA00022729"/>
    </source>
</evidence>
<gene>
    <name evidence="4" type="ORF">SHI21_05370</name>
</gene>
<evidence type="ECO:0000313" key="5">
    <source>
        <dbReference type="Proteomes" id="UP001302274"/>
    </source>
</evidence>
<protein>
    <submittedName>
        <fullName evidence="4">Transporter substrate-binding domain-containing protein</fullName>
    </submittedName>
</protein>
<dbReference type="Gene3D" id="3.40.190.10">
    <property type="entry name" value="Periplasmic binding protein-like II"/>
    <property type="match status" value="2"/>
</dbReference>
<feature type="chain" id="PRO_5045765258" evidence="2">
    <location>
        <begin position="21"/>
        <end position="263"/>
    </location>
</feature>
<keyword evidence="1 2" id="KW-0732">Signal</keyword>